<protein>
    <recommendedName>
        <fullName evidence="10">Probable hydroxyacid-oxoacid transhydrogenase, mitochondrial</fullName>
        <ecNumber evidence="4">1.1.99.24</ecNumber>
    </recommendedName>
</protein>
<evidence type="ECO:0000256" key="4">
    <source>
        <dbReference type="ARBA" id="ARBA00013182"/>
    </source>
</evidence>
<evidence type="ECO:0000313" key="13">
    <source>
        <dbReference type="EMBL" id="KAF8767122.1"/>
    </source>
</evidence>
<dbReference type="InterPro" id="IPR042157">
    <property type="entry name" value="HOT"/>
</dbReference>
<feature type="domain" description="Alcohol dehydrogenase iron-type/glycerol dehydrogenase GldA" evidence="11">
    <location>
        <begin position="187"/>
        <end position="359"/>
    </location>
</feature>
<dbReference type="GO" id="GO:0046872">
    <property type="term" value="F:metal ion binding"/>
    <property type="evidence" value="ECO:0007669"/>
    <property type="project" value="InterPro"/>
</dbReference>
<keyword evidence="7" id="KW-0496">Mitochondrion</keyword>
<evidence type="ECO:0000259" key="11">
    <source>
        <dbReference type="Pfam" id="PF00465"/>
    </source>
</evidence>
<comment type="similarity">
    <text evidence="3">Belongs to the iron-containing alcohol dehydrogenase family. Hydroxyacid-oxoacid transhydrogenase subfamily.</text>
</comment>
<dbReference type="GO" id="GO:0004022">
    <property type="term" value="F:alcohol dehydrogenase (NAD+) activity"/>
    <property type="evidence" value="ECO:0007669"/>
    <property type="project" value="InterPro"/>
</dbReference>
<reference evidence="13" key="1">
    <citation type="journal article" date="2020" name="bioRxiv">
        <title>Chromosome-level reference genome of the European wasp spider Argiope bruennichi: a resource for studies on range expansion and evolutionary adaptation.</title>
        <authorList>
            <person name="Sheffer M.M."/>
            <person name="Hoppe A."/>
            <person name="Krehenwinkel H."/>
            <person name="Uhl G."/>
            <person name="Kuss A.W."/>
            <person name="Jensen L."/>
            <person name="Jensen C."/>
            <person name="Gillespie R.G."/>
            <person name="Hoff K.J."/>
            <person name="Prost S."/>
        </authorList>
    </citation>
    <scope>NUCLEOTIDE SEQUENCE</scope>
</reference>
<dbReference type="GO" id="GO:0005739">
    <property type="term" value="C:mitochondrion"/>
    <property type="evidence" value="ECO:0007669"/>
    <property type="project" value="UniProtKB-SubCell"/>
</dbReference>
<evidence type="ECO:0000256" key="10">
    <source>
        <dbReference type="ARBA" id="ARBA00070550"/>
    </source>
</evidence>
<dbReference type="EC" id="1.1.99.24" evidence="4"/>
<proteinExistence type="inferred from homology"/>
<comment type="subcellular location">
    <subcellularLocation>
        <location evidence="2">Mitochondrion</location>
    </subcellularLocation>
</comment>
<dbReference type="GO" id="GO:0047988">
    <property type="term" value="F:hydroxyacid-oxoacid transhydrogenase activity"/>
    <property type="evidence" value="ECO:0007669"/>
    <property type="project" value="UniProtKB-EC"/>
</dbReference>
<dbReference type="EMBL" id="JABXBU010002230">
    <property type="protein sequence ID" value="KAF8767122.1"/>
    <property type="molecule type" value="Genomic_DNA"/>
</dbReference>
<dbReference type="Gene3D" id="3.40.50.720">
    <property type="entry name" value="NAD(P)-binding Rossmann-like Domain"/>
    <property type="match status" value="1"/>
</dbReference>
<evidence type="ECO:0000256" key="6">
    <source>
        <dbReference type="ARBA" id="ARBA00023002"/>
    </source>
</evidence>
<dbReference type="Pfam" id="PF00465">
    <property type="entry name" value="Fe-ADH"/>
    <property type="match status" value="1"/>
</dbReference>
<evidence type="ECO:0000259" key="12">
    <source>
        <dbReference type="Pfam" id="PF25137"/>
    </source>
</evidence>
<dbReference type="CDD" id="cd08190">
    <property type="entry name" value="HOT"/>
    <property type="match status" value="1"/>
</dbReference>
<dbReference type="Gene3D" id="1.20.1090.10">
    <property type="entry name" value="Dehydroquinate synthase-like - alpha domain"/>
    <property type="match status" value="1"/>
</dbReference>
<dbReference type="SUPFAM" id="SSF51735">
    <property type="entry name" value="NAD(P)-binding Rossmann-fold domains"/>
    <property type="match status" value="1"/>
</dbReference>
<comment type="catalytic activity">
    <reaction evidence="1">
        <text>(S)-3-hydroxybutanoate + 2-oxoglutarate = (R)-2-hydroxyglutarate + acetoacetate</text>
        <dbReference type="Rhea" id="RHEA:23048"/>
        <dbReference type="ChEBI" id="CHEBI:11047"/>
        <dbReference type="ChEBI" id="CHEBI:13705"/>
        <dbReference type="ChEBI" id="CHEBI:15801"/>
        <dbReference type="ChEBI" id="CHEBI:16810"/>
        <dbReference type="EC" id="1.1.99.24"/>
    </reaction>
</comment>
<evidence type="ECO:0000256" key="5">
    <source>
        <dbReference type="ARBA" id="ARBA00022946"/>
    </source>
</evidence>
<dbReference type="InterPro" id="IPR056798">
    <property type="entry name" value="ADH_Fe_C"/>
</dbReference>
<gene>
    <name evidence="13" type="ORF">HNY73_020113</name>
</gene>
<dbReference type="InterPro" id="IPR002347">
    <property type="entry name" value="SDR_fam"/>
</dbReference>
<organism evidence="13 14">
    <name type="scientific">Argiope bruennichi</name>
    <name type="common">Wasp spider</name>
    <name type="synonym">Aranea bruennichi</name>
    <dbReference type="NCBI Taxonomy" id="94029"/>
    <lineage>
        <taxon>Eukaryota</taxon>
        <taxon>Metazoa</taxon>
        <taxon>Ecdysozoa</taxon>
        <taxon>Arthropoda</taxon>
        <taxon>Chelicerata</taxon>
        <taxon>Arachnida</taxon>
        <taxon>Araneae</taxon>
        <taxon>Araneomorphae</taxon>
        <taxon>Entelegynae</taxon>
        <taxon>Araneoidea</taxon>
        <taxon>Araneidae</taxon>
        <taxon>Argiope</taxon>
    </lineage>
</organism>
<comment type="caution">
    <text evidence="13">The sequence shown here is derived from an EMBL/GenBank/DDBJ whole genome shotgun (WGS) entry which is preliminary data.</text>
</comment>
<dbReference type="Pfam" id="PF13561">
    <property type="entry name" value="adh_short_C2"/>
    <property type="match status" value="1"/>
</dbReference>
<comment type="catalytic activity">
    <reaction evidence="9">
        <text>4-hydroxybutanoate + 2-oxoglutarate = (R)-2-hydroxyglutarate + succinate semialdehyde</text>
        <dbReference type="Rhea" id="RHEA:24734"/>
        <dbReference type="ChEBI" id="CHEBI:15801"/>
        <dbReference type="ChEBI" id="CHEBI:16724"/>
        <dbReference type="ChEBI" id="CHEBI:16810"/>
        <dbReference type="ChEBI" id="CHEBI:57706"/>
        <dbReference type="EC" id="1.1.99.24"/>
    </reaction>
</comment>
<dbReference type="PRINTS" id="PR00080">
    <property type="entry name" value="SDRFAMILY"/>
</dbReference>
<dbReference type="PROSITE" id="PS00061">
    <property type="entry name" value="ADH_SHORT"/>
    <property type="match status" value="1"/>
</dbReference>
<dbReference type="InterPro" id="IPR036291">
    <property type="entry name" value="NAD(P)-bd_dom_sf"/>
</dbReference>
<dbReference type="Gene3D" id="3.40.50.1970">
    <property type="match status" value="1"/>
</dbReference>
<dbReference type="InterPro" id="IPR039697">
    <property type="entry name" value="Alcohol_dehydrogenase_Fe"/>
</dbReference>
<dbReference type="PANTHER" id="PTHR11496:SF83">
    <property type="entry name" value="HYDROXYACID-OXOACID TRANSHYDROGENASE, MITOCHONDRIAL"/>
    <property type="match status" value="1"/>
</dbReference>
<evidence type="ECO:0000256" key="9">
    <source>
        <dbReference type="ARBA" id="ARBA00049496"/>
    </source>
</evidence>
<dbReference type="PANTHER" id="PTHR11496">
    <property type="entry name" value="ALCOHOL DEHYDROGENASE"/>
    <property type="match status" value="1"/>
</dbReference>
<evidence type="ECO:0000256" key="1">
    <source>
        <dbReference type="ARBA" id="ARBA00000813"/>
    </source>
</evidence>
<name>A0A8T0E8B9_ARGBR</name>
<feature type="domain" description="Fe-containing alcohol dehydrogenase-like C-terminal" evidence="12">
    <location>
        <begin position="408"/>
        <end position="587"/>
    </location>
</feature>
<accession>A0A8T0E8B9</accession>
<dbReference type="FunFam" id="3.40.50.1970:FF:000010">
    <property type="entry name" value="Probable hydroxyacid-oxoacid transhydrogenase, mitochondrial"/>
    <property type="match status" value="1"/>
</dbReference>
<evidence type="ECO:0000313" key="14">
    <source>
        <dbReference type="Proteomes" id="UP000807504"/>
    </source>
</evidence>
<keyword evidence="6" id="KW-0560">Oxidoreductase</keyword>
<dbReference type="Pfam" id="PF25137">
    <property type="entry name" value="ADH_Fe_C"/>
    <property type="match status" value="1"/>
</dbReference>
<dbReference type="InterPro" id="IPR020904">
    <property type="entry name" value="Sc_DH/Rdtase_CS"/>
</dbReference>
<dbReference type="InterPro" id="IPR001670">
    <property type="entry name" value="ADH_Fe/GldA"/>
</dbReference>
<evidence type="ECO:0000256" key="3">
    <source>
        <dbReference type="ARBA" id="ARBA00010005"/>
    </source>
</evidence>
<dbReference type="Proteomes" id="UP000807504">
    <property type="component" value="Unassembled WGS sequence"/>
</dbReference>
<dbReference type="FunFam" id="1.20.1090.10:FF:000003">
    <property type="entry name" value="Probable hydroxyacid-oxoacid transhydrogenase, mitochondrial"/>
    <property type="match status" value="1"/>
</dbReference>
<evidence type="ECO:0000256" key="8">
    <source>
        <dbReference type="ARBA" id="ARBA00024921"/>
    </source>
</evidence>
<keyword evidence="14" id="KW-1185">Reference proteome</keyword>
<sequence>MIANDMKTRGTGGSIVNVSSVMGFTVAPSYGVYCASKGAVDQLTRSMAVEFGPYNIRVNSINPTVVRTRMAEKEGLLDKDNEFAQNMIKRTPLRRFADPGDVVNPILFLLSDKAAMITGITVPVDGATPALVTMAPRERVLGLLSNIVKSSCRCPAHSSALYMRGSSAAVPKPVDGKEYAFEMTCSSVRYGPGVTQELGMDLQNMKAKNVLLMTDQNISKLPPVTKALDSLHKFGINYDVFDKVRIEPNNISFEEAISFVKKKNYDAFVAVGGGSVIDTCKAANLYASDPEAEFLDYVNAPIGKGKPVTCDVKPLIAVPTTAGTGSETTGVAIFDHIPLKTKTGIAHRALRPTLGIIDPLHTLHMPGRVAAYSGFDVLCHALESYTAIPFNERTPRPANPVLRPAYQGSNPISDIWSMKALRTIQKYFRRAVKNCDDYEARSEMHLASTFAGIGFGNAGVHLCHGMSYPISGLVKKYKASEYKCDYPIIPHGLSVVITAPAVFNFTAPACPERMDVTNAKREDAGRILAETVKNYMYDLGIENGLDGLGFTSDDIPALVEGTLPQHRVTKLAPREQSKEELAHLFEYSMTVY</sequence>
<dbReference type="AlphaFoldDB" id="A0A8T0E8B9"/>
<evidence type="ECO:0000256" key="7">
    <source>
        <dbReference type="ARBA" id="ARBA00023128"/>
    </source>
</evidence>
<comment type="function">
    <text evidence="8">Catalyzes the cofactor-independent reversible oxidation of gamma-hydroxybutyrate (GHB) to succinic semialdehyde (SSA) coupled to reduction of 2-ketoglutarate (2-KG) to D-2-hydroxyglutarate (D-2-HG). L-3-hydroxybutyrate (L-3-OHB) is also a substrate for HOT when using 2-KG as hydrogen acceptor, resulting in the formation of D-2-HG.</text>
</comment>
<evidence type="ECO:0000256" key="2">
    <source>
        <dbReference type="ARBA" id="ARBA00004173"/>
    </source>
</evidence>
<dbReference type="PRINTS" id="PR00081">
    <property type="entry name" value="GDHRDH"/>
</dbReference>
<reference evidence="13" key="2">
    <citation type="submission" date="2020-06" db="EMBL/GenBank/DDBJ databases">
        <authorList>
            <person name="Sheffer M."/>
        </authorList>
    </citation>
    <scope>NUCLEOTIDE SEQUENCE</scope>
</reference>
<dbReference type="SUPFAM" id="SSF56796">
    <property type="entry name" value="Dehydroquinate synthase-like"/>
    <property type="match status" value="1"/>
</dbReference>
<keyword evidence="5" id="KW-0809">Transit peptide</keyword>